<protein>
    <recommendedName>
        <fullName evidence="8">Bcr/CflA family efflux transporter</fullName>
    </recommendedName>
</protein>
<evidence type="ECO:0000256" key="7">
    <source>
        <dbReference type="ARBA" id="ARBA00023136"/>
    </source>
</evidence>
<keyword evidence="3 8" id="KW-0813">Transport</keyword>
<feature type="transmembrane region" description="Helical" evidence="8">
    <location>
        <begin position="244"/>
        <end position="263"/>
    </location>
</feature>
<keyword evidence="5 8" id="KW-0812">Transmembrane</keyword>
<evidence type="ECO:0000256" key="6">
    <source>
        <dbReference type="ARBA" id="ARBA00022989"/>
    </source>
</evidence>
<evidence type="ECO:0000256" key="1">
    <source>
        <dbReference type="ARBA" id="ARBA00004651"/>
    </source>
</evidence>
<evidence type="ECO:0000259" key="9">
    <source>
        <dbReference type="PROSITE" id="PS50850"/>
    </source>
</evidence>
<dbReference type="InterPro" id="IPR036259">
    <property type="entry name" value="MFS_trans_sf"/>
</dbReference>
<dbReference type="InterPro" id="IPR011701">
    <property type="entry name" value="MFS"/>
</dbReference>
<evidence type="ECO:0000256" key="4">
    <source>
        <dbReference type="ARBA" id="ARBA00022475"/>
    </source>
</evidence>
<feature type="transmembrane region" description="Helical" evidence="8">
    <location>
        <begin position="217"/>
        <end position="238"/>
    </location>
</feature>
<feature type="transmembrane region" description="Helical" evidence="8">
    <location>
        <begin position="44"/>
        <end position="63"/>
    </location>
</feature>
<dbReference type="InterPro" id="IPR005829">
    <property type="entry name" value="Sugar_transporter_CS"/>
</dbReference>
<dbReference type="Proteomes" id="UP000480684">
    <property type="component" value="Unassembled WGS sequence"/>
</dbReference>
<dbReference type="InterPro" id="IPR020846">
    <property type="entry name" value="MFS_dom"/>
</dbReference>
<evidence type="ECO:0000256" key="8">
    <source>
        <dbReference type="RuleBase" id="RU365088"/>
    </source>
</evidence>
<feature type="transmembrane region" description="Helical" evidence="8">
    <location>
        <begin position="133"/>
        <end position="151"/>
    </location>
</feature>
<keyword evidence="6 8" id="KW-1133">Transmembrane helix</keyword>
<dbReference type="NCBIfam" id="NF008314">
    <property type="entry name" value="PRK11102.1"/>
    <property type="match status" value="1"/>
</dbReference>
<reference evidence="10 11" key="1">
    <citation type="submission" date="2020-02" db="EMBL/GenBank/DDBJ databases">
        <authorList>
            <person name="Dziuba M."/>
            <person name="Kuznetsov B."/>
            <person name="Mardanov A."/>
            <person name="Ravin N."/>
            <person name="Grouzdev D."/>
        </authorList>
    </citation>
    <scope>NUCLEOTIDE SEQUENCE [LARGE SCALE GENOMIC DNA]</scope>
    <source>
        <strain evidence="10 11">SpK</strain>
    </source>
</reference>
<sequence>MSDKPRLRFVLCLGAITALGPLSIDMYLPALPHIAEDFGAPVSSIQASLSACILGLALGQLVVGPMSDAAGRRRPLFAGLVLYALMSVLCALAPSAPLLLAARFAQGLAGSAALVIATAVARDLYQGAAAARFFSTLMLVMGLAPILAPVLGAQVLRLVPWHGIFWVLAAAGLALVAVVWRLLPETLAIEHRRSGDLRAVLAGFGAVLRDRMFQSNAAIAGLAFAAMFAYIAGSPFVLQRLYGVSAQDFALVFGVNALGLIALSQVNGRLVHRVGPQRMMGAGLVGLCVGALFLQGAVLLGAGLWPVLGGLFVVVASQGLIAPNASALALLNHGRSAGSASALLGASRFVVGAVAAPLVGVAGEGTALPMAGIIALCGLAALALYLRLRIPAPSSRRP</sequence>
<feature type="domain" description="Major facilitator superfamily (MFS) profile" evidence="9">
    <location>
        <begin position="9"/>
        <end position="389"/>
    </location>
</feature>
<dbReference type="GO" id="GO:0005886">
    <property type="term" value="C:plasma membrane"/>
    <property type="evidence" value="ECO:0007669"/>
    <property type="project" value="UniProtKB-SubCell"/>
</dbReference>
<proteinExistence type="inferred from homology"/>
<dbReference type="PANTHER" id="PTHR23502:SF132">
    <property type="entry name" value="POLYAMINE TRANSPORTER 2-RELATED"/>
    <property type="match status" value="1"/>
</dbReference>
<evidence type="ECO:0000313" key="10">
    <source>
        <dbReference type="EMBL" id="NFV82309.1"/>
    </source>
</evidence>
<feature type="transmembrane region" description="Helical" evidence="8">
    <location>
        <begin position="75"/>
        <end position="94"/>
    </location>
</feature>
<gene>
    <name evidence="10" type="ORF">G4223_19535</name>
</gene>
<accession>A0A7C9UYW2</accession>
<dbReference type="InterPro" id="IPR004812">
    <property type="entry name" value="Efflux_drug-R_Bcr/CmlA"/>
</dbReference>
<dbReference type="NCBIfam" id="TIGR00710">
    <property type="entry name" value="efflux_Bcr_CflA"/>
    <property type="match status" value="1"/>
</dbReference>
<name>A0A7C9UYW2_9PROT</name>
<dbReference type="FunFam" id="1.20.1720.10:FF:000005">
    <property type="entry name" value="Bcr/CflA family efflux transporter"/>
    <property type="match status" value="1"/>
</dbReference>
<feature type="transmembrane region" description="Helical" evidence="8">
    <location>
        <begin position="7"/>
        <end position="24"/>
    </location>
</feature>
<feature type="transmembrane region" description="Helical" evidence="8">
    <location>
        <begin position="343"/>
        <end position="362"/>
    </location>
</feature>
<dbReference type="RefSeq" id="WP_163683201.1">
    <property type="nucleotide sequence ID" value="NZ_JAAIYP010000047.1"/>
</dbReference>
<evidence type="ECO:0000313" key="11">
    <source>
        <dbReference type="Proteomes" id="UP000480684"/>
    </source>
</evidence>
<keyword evidence="11" id="KW-1185">Reference proteome</keyword>
<keyword evidence="7 8" id="KW-0472">Membrane</keyword>
<dbReference type="Pfam" id="PF07690">
    <property type="entry name" value="MFS_1"/>
    <property type="match status" value="1"/>
</dbReference>
<feature type="transmembrane region" description="Helical" evidence="8">
    <location>
        <begin position="163"/>
        <end position="183"/>
    </location>
</feature>
<dbReference type="Gene3D" id="1.20.1720.10">
    <property type="entry name" value="Multidrug resistance protein D"/>
    <property type="match status" value="1"/>
</dbReference>
<dbReference type="EMBL" id="JAAIYP010000047">
    <property type="protein sequence ID" value="NFV82309.1"/>
    <property type="molecule type" value="Genomic_DNA"/>
</dbReference>
<comment type="similarity">
    <text evidence="2 8">Belongs to the major facilitator superfamily. Bcr/CmlA family.</text>
</comment>
<dbReference type="PROSITE" id="PS50850">
    <property type="entry name" value="MFS"/>
    <property type="match status" value="1"/>
</dbReference>
<comment type="caution">
    <text evidence="10">The sequence shown here is derived from an EMBL/GenBank/DDBJ whole genome shotgun (WGS) entry which is preliminary data.</text>
</comment>
<feature type="transmembrane region" description="Helical" evidence="8">
    <location>
        <begin position="368"/>
        <end position="388"/>
    </location>
</feature>
<keyword evidence="8" id="KW-0997">Cell inner membrane</keyword>
<feature type="transmembrane region" description="Helical" evidence="8">
    <location>
        <begin position="284"/>
        <end position="305"/>
    </location>
</feature>
<feature type="transmembrane region" description="Helical" evidence="8">
    <location>
        <begin position="311"/>
        <end position="331"/>
    </location>
</feature>
<keyword evidence="4" id="KW-1003">Cell membrane</keyword>
<dbReference type="PANTHER" id="PTHR23502">
    <property type="entry name" value="MAJOR FACILITATOR SUPERFAMILY"/>
    <property type="match status" value="1"/>
</dbReference>
<dbReference type="GO" id="GO:1990961">
    <property type="term" value="P:xenobiotic detoxification by transmembrane export across the plasma membrane"/>
    <property type="evidence" value="ECO:0007669"/>
    <property type="project" value="InterPro"/>
</dbReference>
<evidence type="ECO:0000256" key="5">
    <source>
        <dbReference type="ARBA" id="ARBA00022692"/>
    </source>
</evidence>
<organism evidence="10 11">
    <name type="scientific">Magnetospirillum aberrantis SpK</name>
    <dbReference type="NCBI Taxonomy" id="908842"/>
    <lineage>
        <taxon>Bacteria</taxon>
        <taxon>Pseudomonadati</taxon>
        <taxon>Pseudomonadota</taxon>
        <taxon>Alphaproteobacteria</taxon>
        <taxon>Rhodospirillales</taxon>
        <taxon>Rhodospirillaceae</taxon>
        <taxon>Magnetospirillum</taxon>
    </lineage>
</organism>
<evidence type="ECO:0000256" key="3">
    <source>
        <dbReference type="ARBA" id="ARBA00022448"/>
    </source>
</evidence>
<comment type="subcellular location">
    <subcellularLocation>
        <location evidence="8">Cell inner membrane</location>
        <topology evidence="8">Multi-pass membrane protein</topology>
    </subcellularLocation>
    <subcellularLocation>
        <location evidence="1">Cell membrane</location>
        <topology evidence="1">Multi-pass membrane protein</topology>
    </subcellularLocation>
</comment>
<evidence type="ECO:0000256" key="2">
    <source>
        <dbReference type="ARBA" id="ARBA00006236"/>
    </source>
</evidence>
<dbReference type="SUPFAM" id="SSF103473">
    <property type="entry name" value="MFS general substrate transporter"/>
    <property type="match status" value="1"/>
</dbReference>
<dbReference type="GO" id="GO:0042910">
    <property type="term" value="F:xenobiotic transmembrane transporter activity"/>
    <property type="evidence" value="ECO:0007669"/>
    <property type="project" value="InterPro"/>
</dbReference>
<dbReference type="AlphaFoldDB" id="A0A7C9UYW2"/>
<dbReference type="CDD" id="cd17320">
    <property type="entry name" value="MFS_MdfA_MDR_like"/>
    <property type="match status" value="1"/>
</dbReference>
<dbReference type="PROSITE" id="PS00216">
    <property type="entry name" value="SUGAR_TRANSPORT_1"/>
    <property type="match status" value="1"/>
</dbReference>
<feature type="transmembrane region" description="Helical" evidence="8">
    <location>
        <begin position="100"/>
        <end position="121"/>
    </location>
</feature>